<dbReference type="PANTHER" id="PTHR12526:SF627">
    <property type="entry name" value="D-RHAMNOSYLTRANSFERASE WBPZ"/>
    <property type="match status" value="1"/>
</dbReference>
<protein>
    <submittedName>
        <fullName evidence="3">Glycosyltransferase</fullName>
    </submittedName>
</protein>
<organism evidence="3 4">
    <name type="scientific">Microbispora catharanthi</name>
    <dbReference type="NCBI Taxonomy" id="1712871"/>
    <lineage>
        <taxon>Bacteria</taxon>
        <taxon>Bacillati</taxon>
        <taxon>Actinomycetota</taxon>
        <taxon>Actinomycetes</taxon>
        <taxon>Streptosporangiales</taxon>
        <taxon>Streptosporangiaceae</taxon>
        <taxon>Microbispora</taxon>
    </lineage>
</organism>
<dbReference type="AlphaFoldDB" id="A0A5N6BU51"/>
<dbReference type="Gene3D" id="3.40.50.2000">
    <property type="entry name" value="Glycogen Phosphorylase B"/>
    <property type="match status" value="2"/>
</dbReference>
<reference evidence="3 4" key="1">
    <citation type="submission" date="2019-10" db="EMBL/GenBank/DDBJ databases">
        <title>Nonomuraea sp. nov., isolated from Phyllanthus amarus.</title>
        <authorList>
            <person name="Klykleung N."/>
            <person name="Tanasupawat S."/>
        </authorList>
    </citation>
    <scope>NUCLEOTIDE SEQUENCE [LARGE SCALE GENOMIC DNA]</scope>
    <source>
        <strain evidence="3 4">CR1-09</strain>
    </source>
</reference>
<dbReference type="PANTHER" id="PTHR12526">
    <property type="entry name" value="GLYCOSYLTRANSFERASE"/>
    <property type="match status" value="1"/>
</dbReference>
<comment type="caution">
    <text evidence="3">The sequence shown here is derived from an EMBL/GenBank/DDBJ whole genome shotgun (WGS) entry which is preliminary data.</text>
</comment>
<dbReference type="GO" id="GO:0016757">
    <property type="term" value="F:glycosyltransferase activity"/>
    <property type="evidence" value="ECO:0007669"/>
    <property type="project" value="InterPro"/>
</dbReference>
<keyword evidence="1 3" id="KW-0808">Transferase</keyword>
<feature type="domain" description="Glycosyl transferase family 1" evidence="2">
    <location>
        <begin position="202"/>
        <end position="357"/>
    </location>
</feature>
<gene>
    <name evidence="3" type="ORF">FH610_016885</name>
</gene>
<evidence type="ECO:0000313" key="4">
    <source>
        <dbReference type="Proteomes" id="UP000313066"/>
    </source>
</evidence>
<dbReference type="EMBL" id="VDMA02000008">
    <property type="protein sequence ID" value="KAB8184019.1"/>
    <property type="molecule type" value="Genomic_DNA"/>
</dbReference>
<dbReference type="Proteomes" id="UP000313066">
    <property type="component" value="Unassembled WGS sequence"/>
</dbReference>
<name>A0A5N6BU51_9ACTN</name>
<dbReference type="Pfam" id="PF00534">
    <property type="entry name" value="Glycos_transf_1"/>
    <property type="match status" value="1"/>
</dbReference>
<proteinExistence type="predicted"/>
<evidence type="ECO:0000256" key="1">
    <source>
        <dbReference type="ARBA" id="ARBA00022679"/>
    </source>
</evidence>
<dbReference type="RefSeq" id="WP_139575424.1">
    <property type="nucleotide sequence ID" value="NZ_VDMA02000008.1"/>
</dbReference>
<accession>A0A5N6BU51</accession>
<dbReference type="CDD" id="cd03820">
    <property type="entry name" value="GT4_AmsD-like"/>
    <property type="match status" value="1"/>
</dbReference>
<dbReference type="SUPFAM" id="SSF53756">
    <property type="entry name" value="UDP-Glycosyltransferase/glycogen phosphorylase"/>
    <property type="match status" value="1"/>
</dbReference>
<evidence type="ECO:0000259" key="2">
    <source>
        <dbReference type="Pfam" id="PF00534"/>
    </source>
</evidence>
<sequence length="387" mass="43044">MKLRYLIMNAYGVGGTIRTVINQANVMAAADHDVELVSVFQTRDRPRFSLDPRVRLRSLADLRGPRRRHPVREWLRRRPSLLVPPSEVRYAAFNRLSDQKIVRYLRSLDGGVLVTTRPALNLLSARYAPRNVVRVAQEHMYLRSHKPELVAEIARWYPRLDAVVSLTDADLAEYAALLDGSRTRLATIPNGLTPAERAPAALDGRIIVAAGRLTRQKGFDLLIKAFAEVVAEHPDWRLRIYGDGREHGSLRRLIHRLHLYNHAFLMGGTTTLEQELAKGAMFVLSSRYEGFGMVLIEAMAHGLPVVSFDCPHGPADIVAHGRDGLLVPPEDAGALAAAMKALIGDPSLRHALGDAARTSVMRYDMDGIRQAWERLFAELLTGAARVG</sequence>
<keyword evidence="4" id="KW-1185">Reference proteome</keyword>
<dbReference type="InterPro" id="IPR001296">
    <property type="entry name" value="Glyco_trans_1"/>
</dbReference>
<evidence type="ECO:0000313" key="3">
    <source>
        <dbReference type="EMBL" id="KAB8184019.1"/>
    </source>
</evidence>